<organism evidence="8 9">
    <name type="scientific">Phytophthora cactorum</name>
    <dbReference type="NCBI Taxonomy" id="29920"/>
    <lineage>
        <taxon>Eukaryota</taxon>
        <taxon>Sar</taxon>
        <taxon>Stramenopiles</taxon>
        <taxon>Oomycota</taxon>
        <taxon>Peronosporomycetes</taxon>
        <taxon>Peronosporales</taxon>
        <taxon>Peronosporaceae</taxon>
        <taxon>Phytophthora</taxon>
    </lineage>
</organism>
<evidence type="ECO:0000313" key="2">
    <source>
        <dbReference type="EMBL" id="KAG2859844.1"/>
    </source>
</evidence>
<reference evidence="8 9" key="1">
    <citation type="submission" date="2018-01" db="EMBL/GenBank/DDBJ databases">
        <title>Draft genome of the strawberry crown rot pathogen Phytophthora cactorum.</title>
        <authorList>
            <person name="Armitage A.D."/>
            <person name="Lysoe E."/>
            <person name="Nellist C.F."/>
            <person name="Harrison R.J."/>
            <person name="Brurberg M.B."/>
        </authorList>
    </citation>
    <scope>NUCLEOTIDE SEQUENCE [LARGE SCALE GENOMIC DNA]</scope>
    <source>
        <strain evidence="8 9">10300</strain>
    </source>
</reference>
<dbReference type="EMBL" id="MJFZ01000627">
    <property type="protein sequence ID" value="RAW26680.1"/>
    <property type="molecule type" value="Genomic_DNA"/>
</dbReference>
<protein>
    <submittedName>
        <fullName evidence="8">Uncharacterized protein</fullName>
    </submittedName>
</protein>
<dbReference type="OrthoDB" id="98338at2759"/>
<dbReference type="EMBL" id="RCML01000193">
    <property type="protein sequence ID" value="KAG2986359.1"/>
    <property type="molecule type" value="Genomic_DNA"/>
</dbReference>
<dbReference type="EMBL" id="JAENGZ010000760">
    <property type="protein sequence ID" value="KAG6954230.1"/>
    <property type="molecule type" value="Genomic_DNA"/>
</dbReference>
<dbReference type="AlphaFoldDB" id="A0A329RQS4"/>
<proteinExistence type="predicted"/>
<dbReference type="Proteomes" id="UP000688947">
    <property type="component" value="Unassembled WGS sequence"/>
</dbReference>
<evidence type="ECO:0000313" key="9">
    <source>
        <dbReference type="Proteomes" id="UP000251314"/>
    </source>
</evidence>
<evidence type="ECO:0000256" key="1">
    <source>
        <dbReference type="SAM" id="MobiDB-lite"/>
    </source>
</evidence>
<dbReference type="Proteomes" id="UP000760860">
    <property type="component" value="Unassembled WGS sequence"/>
</dbReference>
<evidence type="ECO:0000313" key="6">
    <source>
        <dbReference type="EMBL" id="KAG3217192.1"/>
    </source>
</evidence>
<evidence type="ECO:0000313" key="5">
    <source>
        <dbReference type="EMBL" id="KAG2986359.1"/>
    </source>
</evidence>
<comment type="caution">
    <text evidence="8">The sequence shown here is derived from an EMBL/GenBank/DDBJ whole genome shotgun (WGS) entry which is preliminary data.</text>
</comment>
<accession>A0A329RQS4</accession>
<evidence type="ECO:0000313" key="8">
    <source>
        <dbReference type="EMBL" id="RAW26680.1"/>
    </source>
</evidence>
<dbReference type="Proteomes" id="UP000774804">
    <property type="component" value="Unassembled WGS sequence"/>
</dbReference>
<feature type="region of interest" description="Disordered" evidence="1">
    <location>
        <begin position="1"/>
        <end position="27"/>
    </location>
</feature>
<sequence length="91" mass="10521">MTSDAQNEQDEELKRKETYTPARSKETVSATFVREAENLLNLFQAVQTKTDLCVDLLHAMRQAVITVEQLYMEDPDRIRKRQADRGMMNAS</sequence>
<dbReference type="EMBL" id="RCMK01000122">
    <property type="protein sequence ID" value="KAG2947928.1"/>
    <property type="molecule type" value="Genomic_DNA"/>
</dbReference>
<dbReference type="Proteomes" id="UP000697107">
    <property type="component" value="Unassembled WGS sequence"/>
</dbReference>
<feature type="compositionally biased region" description="Basic and acidic residues" evidence="1">
    <location>
        <begin position="12"/>
        <end position="26"/>
    </location>
</feature>
<reference evidence="2" key="2">
    <citation type="submission" date="2018-10" db="EMBL/GenBank/DDBJ databases">
        <title>Effector identification in a new, highly contiguous assembly of the strawberry crown rot pathogen Phytophthora cactorum.</title>
        <authorList>
            <person name="Armitage A.D."/>
            <person name="Nellist C.F."/>
            <person name="Bates H."/>
            <person name="Vickerstaff R.J."/>
            <person name="Harrison R.J."/>
        </authorList>
    </citation>
    <scope>NUCLEOTIDE SEQUENCE</scope>
    <source>
        <strain evidence="2">15-7</strain>
        <strain evidence="3">4032</strain>
        <strain evidence="4">4040</strain>
        <strain evidence="5">P415</strain>
        <strain evidence="6">P421</strain>
    </source>
</reference>
<dbReference type="Proteomes" id="UP000736787">
    <property type="component" value="Unassembled WGS sequence"/>
</dbReference>
<evidence type="ECO:0000313" key="7">
    <source>
        <dbReference type="EMBL" id="KAG6954230.1"/>
    </source>
</evidence>
<evidence type="ECO:0000313" key="3">
    <source>
        <dbReference type="EMBL" id="KAG2932791.1"/>
    </source>
</evidence>
<dbReference type="EMBL" id="RCMI01000119">
    <property type="protein sequence ID" value="KAG2932791.1"/>
    <property type="molecule type" value="Genomic_DNA"/>
</dbReference>
<dbReference type="EMBL" id="RCMG01000203">
    <property type="protein sequence ID" value="KAG2859844.1"/>
    <property type="molecule type" value="Genomic_DNA"/>
</dbReference>
<reference evidence="7" key="3">
    <citation type="submission" date="2021-01" db="EMBL/GenBank/DDBJ databases">
        <title>Phytophthora aleatoria, a newly-described species from Pinus radiata is distinct from Phytophthora cactorum isolates based on comparative genomics.</title>
        <authorList>
            <person name="Mcdougal R."/>
            <person name="Panda P."/>
            <person name="Williams N."/>
            <person name="Studholme D.J."/>
        </authorList>
    </citation>
    <scope>NUCLEOTIDE SEQUENCE</scope>
    <source>
        <strain evidence="7">NZFS 3830</strain>
    </source>
</reference>
<dbReference type="VEuPathDB" id="FungiDB:PC110_g16917"/>
<evidence type="ECO:0000313" key="4">
    <source>
        <dbReference type="EMBL" id="KAG2947928.1"/>
    </source>
</evidence>
<name>A0A329RQS4_9STRA</name>
<keyword evidence="9" id="KW-1185">Reference proteome</keyword>
<dbReference type="Proteomes" id="UP000735874">
    <property type="component" value="Unassembled WGS sequence"/>
</dbReference>
<dbReference type="Proteomes" id="UP000251314">
    <property type="component" value="Unassembled WGS sequence"/>
</dbReference>
<gene>
    <name evidence="7" type="ORF">JG687_00011909</name>
    <name evidence="8" type="ORF">PC110_g16917</name>
    <name evidence="2" type="ORF">PC113_g8554</name>
    <name evidence="3" type="ORF">PC115_g5676</name>
    <name evidence="4" type="ORF">PC117_g6445</name>
    <name evidence="5" type="ORF">PC118_g7835</name>
    <name evidence="6" type="ORF">PC129_g11982</name>
</gene>
<dbReference type="EMBL" id="RCMV01000438">
    <property type="protein sequence ID" value="KAG3217192.1"/>
    <property type="molecule type" value="Genomic_DNA"/>
</dbReference>